<name>A0A7W6K3P0_9HYPH</name>
<sequence length="210" mass="22698">MSAMIARYLKDFGAPVFPVADERPVEDGPFGFPALVDLETVADPETIRSEAFAEGHEVATTELTERHATEMAALAESHAAEMAALAEHYEAHVTAMIAERLDVMTEEVARSVTEATAQVLLPFLGELVTRKAIADLAVLLKGVIEEGEAGRIRLRGPESAFRRLAERMGDKVALLDFEESAEMDLTAEIGTAVLVTRLSAFAAGLEKVME</sequence>
<gene>
    <name evidence="1" type="ORF">GGQ66_003171</name>
</gene>
<accession>A0A7W6K3P0</accession>
<dbReference type="AlphaFoldDB" id="A0A7W6K3P0"/>
<dbReference type="RefSeq" id="WP_183793676.1">
    <property type="nucleotide sequence ID" value="NZ_JACIDU010000013.1"/>
</dbReference>
<evidence type="ECO:0000313" key="1">
    <source>
        <dbReference type="EMBL" id="MBB4104593.1"/>
    </source>
</evidence>
<evidence type="ECO:0000313" key="2">
    <source>
        <dbReference type="Proteomes" id="UP000584824"/>
    </source>
</evidence>
<reference evidence="1 2" key="1">
    <citation type="submission" date="2020-08" db="EMBL/GenBank/DDBJ databases">
        <title>Genomic Encyclopedia of Type Strains, Phase IV (KMG-IV): sequencing the most valuable type-strain genomes for metagenomic binning, comparative biology and taxonomic classification.</title>
        <authorList>
            <person name="Goeker M."/>
        </authorList>
    </citation>
    <scope>NUCLEOTIDE SEQUENCE [LARGE SCALE GENOMIC DNA]</scope>
    <source>
        <strain evidence="1 2">DSM 26385</strain>
    </source>
</reference>
<dbReference type="Proteomes" id="UP000584824">
    <property type="component" value="Unassembled WGS sequence"/>
</dbReference>
<dbReference type="EMBL" id="JACIDU010000013">
    <property type="protein sequence ID" value="MBB4104593.1"/>
    <property type="molecule type" value="Genomic_DNA"/>
</dbReference>
<comment type="caution">
    <text evidence="1">The sequence shown here is derived from an EMBL/GenBank/DDBJ whole genome shotgun (WGS) entry which is preliminary data.</text>
</comment>
<proteinExistence type="predicted"/>
<organism evidence="1 2">
    <name type="scientific">Allorhizobium borbori</name>
    <dbReference type="NCBI Taxonomy" id="485907"/>
    <lineage>
        <taxon>Bacteria</taxon>
        <taxon>Pseudomonadati</taxon>
        <taxon>Pseudomonadota</taxon>
        <taxon>Alphaproteobacteria</taxon>
        <taxon>Hyphomicrobiales</taxon>
        <taxon>Rhizobiaceae</taxon>
        <taxon>Rhizobium/Agrobacterium group</taxon>
        <taxon>Allorhizobium</taxon>
    </lineage>
</organism>
<protein>
    <submittedName>
        <fullName evidence="1">Uncharacterized protein</fullName>
    </submittedName>
</protein>
<keyword evidence="2" id="KW-1185">Reference proteome</keyword>